<dbReference type="EMBL" id="QNBD01000002">
    <property type="protein sequence ID" value="RKX72679.1"/>
    <property type="molecule type" value="Genomic_DNA"/>
</dbReference>
<dbReference type="InterPro" id="IPR008928">
    <property type="entry name" value="6-hairpin_glycosidase_sf"/>
</dbReference>
<gene>
    <name evidence="2" type="ORF">DRP43_00080</name>
</gene>
<proteinExistence type="predicted"/>
<dbReference type="CDD" id="cd03822">
    <property type="entry name" value="GT4_mannosyltransferase-like"/>
    <property type="match status" value="1"/>
</dbReference>
<dbReference type="GO" id="GO:0005975">
    <property type="term" value="P:carbohydrate metabolic process"/>
    <property type="evidence" value="ECO:0007669"/>
    <property type="project" value="InterPro"/>
</dbReference>
<dbReference type="SUPFAM" id="SSF48208">
    <property type="entry name" value="Six-hairpin glycosidases"/>
    <property type="match status" value="1"/>
</dbReference>
<evidence type="ECO:0000313" key="3">
    <source>
        <dbReference type="Proteomes" id="UP000271125"/>
    </source>
</evidence>
<accession>A0A660SPJ9</accession>
<evidence type="ECO:0000259" key="1">
    <source>
        <dbReference type="Pfam" id="PF00534"/>
    </source>
</evidence>
<organism evidence="2 3">
    <name type="scientific">candidate division TA06 bacterium</name>
    <dbReference type="NCBI Taxonomy" id="2250710"/>
    <lineage>
        <taxon>Bacteria</taxon>
        <taxon>Bacteria division TA06</taxon>
    </lineage>
</organism>
<reference evidence="2 3" key="1">
    <citation type="submission" date="2018-06" db="EMBL/GenBank/DDBJ databases">
        <title>Extensive metabolic versatility and redundancy in microbially diverse, dynamic hydrothermal sediments.</title>
        <authorList>
            <person name="Dombrowski N."/>
            <person name="Teske A."/>
            <person name="Baker B.J."/>
        </authorList>
    </citation>
    <scope>NUCLEOTIDE SEQUENCE [LARGE SCALE GENOMIC DNA]</scope>
    <source>
        <strain evidence="2">B10_G13</strain>
    </source>
</reference>
<keyword evidence="2" id="KW-0808">Transferase</keyword>
<dbReference type="GO" id="GO:0016757">
    <property type="term" value="F:glycosyltransferase activity"/>
    <property type="evidence" value="ECO:0007669"/>
    <property type="project" value="InterPro"/>
</dbReference>
<sequence length="755" mass="86645">MTMMEKRQKENKYIKNSVYFIGNYLPRKCGIATFTTDISKSIGRQGHIDANIVAMNDILDGYMYPDEVKFEIYQTDQMKYIEAADFINIANPDIINLQHEFGIFGGPAGNYISILLNRLNMPIITTLHTILKKPSKEYIKSYNDLFKYSQKLVVMSKKAQGFCKDIYGLGSDKVVYIPHGIPDIPFVDTSFYKEEFHLEGKKIILTFGLIGPGKGIEYVIKALPGIVKKYPDIVYIILGTTHPNIKKISGEEYRFSLKKLAESLNVDDHILFLNRFVNIEELTKFLMASDIYITPYLNEEQIVSGTLAYALGAGKAIISTPYWYAQELLDEGRGKIVNFKDSIGIEKATIEYLSNETEMNIYRKKAYQHGRNMIWKNVAQQYLDIFNSILSQRAFIYPKKEKYHIMKANYPEPNLNHLIRITDDTGILQHCLGSIPNRHHGYCLDDNARAIIAATKYYRLIGDKRALGLLDIYLSFVLHMQKPDGRFHNFLSYDRNYLDDSGSDDSFGRALWGLGYAMKYAPEWITPIAKNYFDKSLKHIEKLNLKGNAFAILGLYYYNQRFPGATSIKKYIKLLADKILNLYKKQSKPDWQWYEPILVYSNGIIPKSLILAYEVTTNVKYLNVALESMNFLLAQTLKNDHLSIIGTEGWYRRGKKRATFDQQPVDAFCTVEMLKTAYKIYGREEYLKEIKVAFNWFLGLNDKGVSLYDFKTGGCADGLTPNGKSLNQGAESTLSYYLSLLNIIEVTANEMDYID</sequence>
<evidence type="ECO:0000313" key="2">
    <source>
        <dbReference type="EMBL" id="RKX72679.1"/>
    </source>
</evidence>
<dbReference type="Proteomes" id="UP000271125">
    <property type="component" value="Unassembled WGS sequence"/>
</dbReference>
<dbReference type="Gene3D" id="1.50.10.20">
    <property type="match status" value="1"/>
</dbReference>
<dbReference type="InterPro" id="IPR001296">
    <property type="entry name" value="Glyco_trans_1"/>
</dbReference>
<dbReference type="Pfam" id="PF00534">
    <property type="entry name" value="Glycos_transf_1"/>
    <property type="match status" value="1"/>
</dbReference>
<dbReference type="PANTHER" id="PTHR12526:SF572">
    <property type="entry name" value="BLL5144 PROTEIN"/>
    <property type="match status" value="1"/>
</dbReference>
<dbReference type="Gene3D" id="3.40.50.2000">
    <property type="entry name" value="Glycogen Phosphorylase B"/>
    <property type="match status" value="2"/>
</dbReference>
<name>A0A660SPJ9_UNCT6</name>
<dbReference type="PANTHER" id="PTHR12526">
    <property type="entry name" value="GLYCOSYLTRANSFERASE"/>
    <property type="match status" value="1"/>
</dbReference>
<protein>
    <submittedName>
        <fullName evidence="2">Glycosyl transferase family 1</fullName>
    </submittedName>
</protein>
<dbReference type="AlphaFoldDB" id="A0A660SPJ9"/>
<comment type="caution">
    <text evidence="2">The sequence shown here is derived from an EMBL/GenBank/DDBJ whole genome shotgun (WGS) entry which is preliminary data.</text>
</comment>
<dbReference type="SUPFAM" id="SSF53756">
    <property type="entry name" value="UDP-Glycosyltransferase/glycogen phosphorylase"/>
    <property type="match status" value="1"/>
</dbReference>
<feature type="domain" description="Glycosyl transferase family 1" evidence="1">
    <location>
        <begin position="195"/>
        <end position="368"/>
    </location>
</feature>